<feature type="compositionally biased region" description="Acidic residues" evidence="2">
    <location>
        <begin position="389"/>
        <end position="402"/>
    </location>
</feature>
<dbReference type="Pfam" id="PF03999">
    <property type="entry name" value="MAP65_ASE1"/>
    <property type="match status" value="1"/>
</dbReference>
<dbReference type="Gene3D" id="1.20.58.1520">
    <property type="match status" value="1"/>
</dbReference>
<dbReference type="InterPro" id="IPR007145">
    <property type="entry name" value="MAP65_Ase1_PRC1"/>
</dbReference>
<dbReference type="GO" id="GO:0051256">
    <property type="term" value="P:mitotic spindle midzone assembly"/>
    <property type="evidence" value="ECO:0007669"/>
    <property type="project" value="TreeGrafter"/>
</dbReference>
<evidence type="ECO:0000313" key="4">
    <source>
        <dbReference type="Proteomes" id="UP000253551"/>
    </source>
</evidence>
<dbReference type="GO" id="GO:0008017">
    <property type="term" value="F:microtubule binding"/>
    <property type="evidence" value="ECO:0007669"/>
    <property type="project" value="InterPro"/>
</dbReference>
<gene>
    <name evidence="3" type="ORF">CU098_005793</name>
</gene>
<organism evidence="3 4">
    <name type="scientific">Rhizopus stolonifer</name>
    <name type="common">Rhizopus nigricans</name>
    <dbReference type="NCBI Taxonomy" id="4846"/>
    <lineage>
        <taxon>Eukaryota</taxon>
        <taxon>Fungi</taxon>
        <taxon>Fungi incertae sedis</taxon>
        <taxon>Mucoromycota</taxon>
        <taxon>Mucoromycotina</taxon>
        <taxon>Mucoromycetes</taxon>
        <taxon>Mucorales</taxon>
        <taxon>Mucorineae</taxon>
        <taxon>Rhizopodaceae</taxon>
        <taxon>Rhizopus</taxon>
    </lineage>
</organism>
<feature type="coiled-coil region" evidence="1">
    <location>
        <begin position="34"/>
        <end position="61"/>
    </location>
</feature>
<dbReference type="STRING" id="4846.A0A367IS77"/>
<keyword evidence="1" id="KW-0175">Coiled coil</keyword>
<dbReference type="AlphaFoldDB" id="A0A367IS77"/>
<name>A0A367IS77_RHIST</name>
<keyword evidence="4" id="KW-1185">Reference proteome</keyword>
<proteinExistence type="predicted"/>
<evidence type="ECO:0000256" key="2">
    <source>
        <dbReference type="SAM" id="MobiDB-lite"/>
    </source>
</evidence>
<dbReference type="PANTHER" id="PTHR19321:SF41">
    <property type="entry name" value="FASCETTO-RELATED"/>
    <property type="match status" value="1"/>
</dbReference>
<evidence type="ECO:0008006" key="5">
    <source>
        <dbReference type="Google" id="ProtNLM"/>
    </source>
</evidence>
<feature type="region of interest" description="Disordered" evidence="2">
    <location>
        <begin position="262"/>
        <end position="313"/>
    </location>
</feature>
<reference evidence="3 4" key="1">
    <citation type="journal article" date="2018" name="G3 (Bethesda)">
        <title>Phylogenetic and Phylogenomic Definition of Rhizopus Species.</title>
        <authorList>
            <person name="Gryganskyi A.P."/>
            <person name="Golan J."/>
            <person name="Dolatabadi S."/>
            <person name="Mondo S."/>
            <person name="Robb S."/>
            <person name="Idnurm A."/>
            <person name="Muszewska A."/>
            <person name="Steczkiewicz K."/>
            <person name="Masonjones S."/>
            <person name="Liao H.L."/>
            <person name="Gajdeczka M.T."/>
            <person name="Anike F."/>
            <person name="Vuek A."/>
            <person name="Anishchenko I.M."/>
            <person name="Voigt K."/>
            <person name="de Hoog G.S."/>
            <person name="Smith M.E."/>
            <person name="Heitman J."/>
            <person name="Vilgalys R."/>
            <person name="Stajich J.E."/>
        </authorList>
    </citation>
    <scope>NUCLEOTIDE SEQUENCE [LARGE SCALE GENOMIC DNA]</scope>
    <source>
        <strain evidence="3 4">LSU 92-RS-03</strain>
    </source>
</reference>
<comment type="caution">
    <text evidence="3">The sequence shown here is derived from an EMBL/GenBank/DDBJ whole genome shotgun (WGS) entry which is preliminary data.</text>
</comment>
<dbReference type="GO" id="GO:0005737">
    <property type="term" value="C:cytoplasm"/>
    <property type="evidence" value="ECO:0007669"/>
    <property type="project" value="TreeGrafter"/>
</dbReference>
<feature type="compositionally biased region" description="Basic residues" evidence="2">
    <location>
        <begin position="281"/>
        <end position="295"/>
    </location>
</feature>
<protein>
    <recommendedName>
        <fullName evidence="5">Protein regulator of cytokinesis 1</fullName>
    </recommendedName>
</protein>
<dbReference type="PANTHER" id="PTHR19321">
    <property type="entry name" value="PROTEIN REGULATOR OF CYTOKINESIS 1 PRC1-RELATED"/>
    <property type="match status" value="1"/>
</dbReference>
<feature type="compositionally biased region" description="Polar residues" evidence="2">
    <location>
        <begin position="298"/>
        <end position="313"/>
    </location>
</feature>
<dbReference type="OrthoDB" id="642895at2759"/>
<accession>A0A367IS77</accession>
<evidence type="ECO:0000256" key="1">
    <source>
        <dbReference type="SAM" id="Coils"/>
    </source>
</evidence>
<sequence>MGLEPQSDQDKLIHQFYHEQDPEKRMNLFHQLVSEDITTRIKQLEEQRQQVEFRKEEIGQNLKHLWNRLHMDPQECETFLMTNRGFTFKELQNYEIELERMLKLKHERMGDFIQTSREELKSLWDQLYYSDKQRARFAPAHTDEFSDAILEAHENEISRLQLETEDSKYILELIEKHMRLKKEIQEFEAITRDPNRLFGKGQRDPGRLLREEKFRKRISRELPKVTKELEGALLEFEALKGYPFLVYGQPYFDVIYGNDLKQENEKPQEPVAPPRTPKREAMHRKPLTSPRRAKTKPSIFNTPQPNRMRQVQLSQIKERKYDTSTTILHRVRETNIRNQKVIKRGHIFDESEEEEVVVPQRIHHKRMKPSHSQSDSDDNIGLDLGIFDDGPDLSDMSEAEDV</sequence>
<feature type="region of interest" description="Disordered" evidence="2">
    <location>
        <begin position="363"/>
        <end position="402"/>
    </location>
</feature>
<dbReference type="EMBL" id="PJQM01005947">
    <property type="protein sequence ID" value="RCH80537.1"/>
    <property type="molecule type" value="Genomic_DNA"/>
</dbReference>
<dbReference type="GO" id="GO:1990023">
    <property type="term" value="C:mitotic spindle midzone"/>
    <property type="evidence" value="ECO:0007669"/>
    <property type="project" value="TreeGrafter"/>
</dbReference>
<dbReference type="Proteomes" id="UP000253551">
    <property type="component" value="Unassembled WGS sequence"/>
</dbReference>
<evidence type="ECO:0000313" key="3">
    <source>
        <dbReference type="EMBL" id="RCH80537.1"/>
    </source>
</evidence>